<evidence type="ECO:0000313" key="2">
    <source>
        <dbReference type="EMBL" id="OJD40812.1"/>
    </source>
</evidence>
<evidence type="ECO:0000256" key="1">
    <source>
        <dbReference type="SAM" id="MobiDB-lite"/>
    </source>
</evidence>
<gene>
    <name evidence="2" type="ORF">BKCO1_100041</name>
</gene>
<feature type="region of interest" description="Disordered" evidence="1">
    <location>
        <begin position="1"/>
        <end position="118"/>
    </location>
</feature>
<reference evidence="2 3" key="1">
    <citation type="submission" date="2016-10" db="EMBL/GenBank/DDBJ databases">
        <title>Proteomics and genomics reveal pathogen-plant mechanisms compatible with a hemibiotrophic lifestyle of Diplodia corticola.</title>
        <authorList>
            <person name="Fernandes I."/>
            <person name="De Jonge R."/>
            <person name="Van De Peer Y."/>
            <person name="Devreese B."/>
            <person name="Alves A."/>
            <person name="Esteves A.C."/>
        </authorList>
    </citation>
    <scope>NUCLEOTIDE SEQUENCE [LARGE SCALE GENOMIC DNA]</scope>
    <source>
        <strain evidence="2 3">CBS 112549</strain>
    </source>
</reference>
<protein>
    <submittedName>
        <fullName evidence="2">Uncharacterized protein</fullName>
    </submittedName>
</protein>
<sequence>MATAQPRASGHTTSARRLVTKRPLTKPGGKGGATSSYGGSGSVDEKPSEARGSLMLVAPPLPPSKKTAAAAAATKKRSNTGNGKKKPVNGPLSDCYTPVKESAAGQQHRVDSSVVRQFNSRQEPSPFLDSVYMERRAKALSAMRQRSSA</sequence>
<dbReference type="EMBL" id="MNUE01000001">
    <property type="protein sequence ID" value="OJD40812.1"/>
    <property type="molecule type" value="Genomic_DNA"/>
</dbReference>
<evidence type="ECO:0000313" key="3">
    <source>
        <dbReference type="Proteomes" id="UP000183809"/>
    </source>
</evidence>
<organism evidence="2 3">
    <name type="scientific">Diplodia corticola</name>
    <dbReference type="NCBI Taxonomy" id="236234"/>
    <lineage>
        <taxon>Eukaryota</taxon>
        <taxon>Fungi</taxon>
        <taxon>Dikarya</taxon>
        <taxon>Ascomycota</taxon>
        <taxon>Pezizomycotina</taxon>
        <taxon>Dothideomycetes</taxon>
        <taxon>Dothideomycetes incertae sedis</taxon>
        <taxon>Botryosphaeriales</taxon>
        <taxon>Botryosphaeriaceae</taxon>
        <taxon>Diplodia</taxon>
    </lineage>
</organism>
<feature type="compositionally biased region" description="Basic residues" evidence="1">
    <location>
        <begin position="74"/>
        <end position="87"/>
    </location>
</feature>
<dbReference type="Proteomes" id="UP000183809">
    <property type="component" value="Unassembled WGS sequence"/>
</dbReference>
<dbReference type="RefSeq" id="XP_020135655.1">
    <property type="nucleotide sequence ID" value="XM_020269804.1"/>
</dbReference>
<dbReference type="AlphaFoldDB" id="A0A1J9SM63"/>
<dbReference type="OrthoDB" id="10505895at2759"/>
<keyword evidence="3" id="KW-1185">Reference proteome</keyword>
<proteinExistence type="predicted"/>
<dbReference type="GeneID" id="31010063"/>
<comment type="caution">
    <text evidence="2">The sequence shown here is derived from an EMBL/GenBank/DDBJ whole genome shotgun (WGS) entry which is preliminary data.</text>
</comment>
<accession>A0A1J9SM63</accession>
<name>A0A1J9SM63_9PEZI</name>